<dbReference type="PROSITE" id="PS51819">
    <property type="entry name" value="VOC"/>
    <property type="match status" value="1"/>
</dbReference>
<dbReference type="InterPro" id="IPR029068">
    <property type="entry name" value="Glyas_Bleomycin-R_OHBP_Dase"/>
</dbReference>
<comment type="caution">
    <text evidence="2">The sequence shown here is derived from an EMBL/GenBank/DDBJ whole genome shotgun (WGS) entry which is preliminary data.</text>
</comment>
<sequence length="128" mass="13505">MSGKVVHFEVPFGDGDRAREFYKQAFGWAVTEMPQMGYTIVSTGPAAESGMPAEPGYIGGGMFERGTDTPQGPVITVDVPSINAALAKIELLGGQTIQAKQPVGEMGFAAYFKDTEGNIMGLWELAGG</sequence>
<gene>
    <name evidence="2" type="ORF">FK531_07185</name>
</gene>
<dbReference type="InterPro" id="IPR053863">
    <property type="entry name" value="Glyoxy/Ble-like_N"/>
</dbReference>
<dbReference type="Proteomes" id="UP000316256">
    <property type="component" value="Unassembled WGS sequence"/>
</dbReference>
<dbReference type="InterPro" id="IPR052164">
    <property type="entry name" value="Anthracycline_SecMetBiosynth"/>
</dbReference>
<reference evidence="2 3" key="1">
    <citation type="submission" date="2019-06" db="EMBL/GenBank/DDBJ databases">
        <title>Rhodococcus spaelei sp. nov., isolated from a cave.</title>
        <authorList>
            <person name="Lee S.D."/>
        </authorList>
    </citation>
    <scope>NUCLEOTIDE SEQUENCE [LARGE SCALE GENOMIC DNA]</scope>
    <source>
        <strain evidence="2 3">C9-5</strain>
    </source>
</reference>
<evidence type="ECO:0000313" key="2">
    <source>
        <dbReference type="EMBL" id="TQF73297.1"/>
    </source>
</evidence>
<dbReference type="Pfam" id="PF22677">
    <property type="entry name" value="Ble-like_N"/>
    <property type="match status" value="1"/>
</dbReference>
<dbReference type="EMBL" id="VIGH01000003">
    <property type="protein sequence ID" value="TQF73297.1"/>
    <property type="molecule type" value="Genomic_DNA"/>
</dbReference>
<dbReference type="PANTHER" id="PTHR33993">
    <property type="entry name" value="GLYOXALASE-RELATED"/>
    <property type="match status" value="1"/>
</dbReference>
<keyword evidence="3" id="KW-1185">Reference proteome</keyword>
<protein>
    <submittedName>
        <fullName evidence="2">VOC family protein</fullName>
    </submittedName>
</protein>
<evidence type="ECO:0000259" key="1">
    <source>
        <dbReference type="PROSITE" id="PS51819"/>
    </source>
</evidence>
<organism evidence="2 3">
    <name type="scientific">Rhodococcus spelaei</name>
    <dbReference type="NCBI Taxonomy" id="2546320"/>
    <lineage>
        <taxon>Bacteria</taxon>
        <taxon>Bacillati</taxon>
        <taxon>Actinomycetota</taxon>
        <taxon>Actinomycetes</taxon>
        <taxon>Mycobacteriales</taxon>
        <taxon>Nocardiaceae</taxon>
        <taxon>Rhodococcus</taxon>
    </lineage>
</organism>
<evidence type="ECO:0000313" key="3">
    <source>
        <dbReference type="Proteomes" id="UP000316256"/>
    </source>
</evidence>
<dbReference type="SUPFAM" id="SSF54593">
    <property type="entry name" value="Glyoxalase/Bleomycin resistance protein/Dihydroxybiphenyl dioxygenase"/>
    <property type="match status" value="1"/>
</dbReference>
<accession>A0A541BLU8</accession>
<dbReference type="InterPro" id="IPR037523">
    <property type="entry name" value="VOC_core"/>
</dbReference>
<dbReference type="Gene3D" id="3.10.180.10">
    <property type="entry name" value="2,3-Dihydroxybiphenyl 1,2-Dioxygenase, domain 1"/>
    <property type="match status" value="1"/>
</dbReference>
<dbReference type="OrthoDB" id="9798430at2"/>
<proteinExistence type="predicted"/>
<name>A0A541BLU8_9NOCA</name>
<dbReference type="RefSeq" id="WP_142097006.1">
    <property type="nucleotide sequence ID" value="NZ_VIGH01000003.1"/>
</dbReference>
<dbReference type="CDD" id="cd07247">
    <property type="entry name" value="SgaA_N_like"/>
    <property type="match status" value="1"/>
</dbReference>
<dbReference type="AlphaFoldDB" id="A0A541BLU8"/>
<dbReference type="PANTHER" id="PTHR33993:SF2">
    <property type="entry name" value="VOC DOMAIN-CONTAINING PROTEIN"/>
    <property type="match status" value="1"/>
</dbReference>
<feature type="domain" description="VOC" evidence="1">
    <location>
        <begin position="4"/>
        <end position="125"/>
    </location>
</feature>